<evidence type="ECO:0000259" key="2">
    <source>
        <dbReference type="Pfam" id="PF02517"/>
    </source>
</evidence>
<feature type="transmembrane region" description="Helical" evidence="1">
    <location>
        <begin position="282"/>
        <end position="300"/>
    </location>
</feature>
<feature type="transmembrane region" description="Helical" evidence="1">
    <location>
        <begin position="95"/>
        <end position="117"/>
    </location>
</feature>
<feature type="transmembrane region" description="Helical" evidence="1">
    <location>
        <begin position="26"/>
        <end position="48"/>
    </location>
</feature>
<accession>A0A1H3NAH4</accession>
<evidence type="ECO:0000313" key="3">
    <source>
        <dbReference type="EMBL" id="SDY85848.1"/>
    </source>
</evidence>
<dbReference type="PANTHER" id="PTHR39430">
    <property type="entry name" value="MEMBRANE-ASSOCIATED PROTEASE-RELATED"/>
    <property type="match status" value="1"/>
</dbReference>
<keyword evidence="1" id="KW-0472">Membrane</keyword>
<keyword evidence="4" id="KW-1185">Reference proteome</keyword>
<gene>
    <name evidence="3" type="ORF">SAMN05216564_11222</name>
</gene>
<dbReference type="EMBL" id="FNPC01000012">
    <property type="protein sequence ID" value="SDY85848.1"/>
    <property type="molecule type" value="Genomic_DNA"/>
</dbReference>
<feature type="transmembrane region" description="Helical" evidence="1">
    <location>
        <begin position="175"/>
        <end position="195"/>
    </location>
</feature>
<feature type="transmembrane region" description="Helical" evidence="1">
    <location>
        <begin position="54"/>
        <end position="75"/>
    </location>
</feature>
<reference evidence="4" key="1">
    <citation type="submission" date="2016-10" db="EMBL/GenBank/DDBJ databases">
        <authorList>
            <person name="Varghese N."/>
            <person name="Submissions S."/>
        </authorList>
    </citation>
    <scope>NUCLEOTIDE SEQUENCE [LARGE SCALE GENOMIC DNA]</scope>
    <source>
        <strain evidence="4">DC30,IBRC 10041,KCTC 4046</strain>
    </source>
</reference>
<keyword evidence="1" id="KW-0812">Transmembrane</keyword>
<dbReference type="AlphaFoldDB" id="A0A1H3NAH4"/>
<feature type="transmembrane region" description="Helical" evidence="1">
    <location>
        <begin position="207"/>
        <end position="228"/>
    </location>
</feature>
<dbReference type="OrthoDB" id="331240at2157"/>
<feature type="transmembrane region" description="Helical" evidence="1">
    <location>
        <begin position="240"/>
        <end position="262"/>
    </location>
</feature>
<feature type="domain" description="CAAX prenyl protease 2/Lysostaphin resistance protein A-like" evidence="2">
    <location>
        <begin position="141"/>
        <end position="244"/>
    </location>
</feature>
<dbReference type="Pfam" id="PF02517">
    <property type="entry name" value="Rce1-like"/>
    <property type="match status" value="1"/>
</dbReference>
<protein>
    <recommendedName>
        <fullName evidence="2">CAAX prenyl protease 2/Lysostaphin resistance protein A-like domain-containing protein</fullName>
    </recommendedName>
</protein>
<proteinExistence type="predicted"/>
<evidence type="ECO:0000313" key="4">
    <source>
        <dbReference type="Proteomes" id="UP000199079"/>
    </source>
</evidence>
<dbReference type="Proteomes" id="UP000199079">
    <property type="component" value="Unassembled WGS sequence"/>
</dbReference>
<evidence type="ECO:0000256" key="1">
    <source>
        <dbReference type="SAM" id="Phobius"/>
    </source>
</evidence>
<keyword evidence="1" id="KW-1133">Transmembrane helix</keyword>
<dbReference type="GO" id="GO:0004175">
    <property type="term" value="F:endopeptidase activity"/>
    <property type="evidence" value="ECO:0007669"/>
    <property type="project" value="UniProtKB-ARBA"/>
</dbReference>
<feature type="transmembrane region" description="Helical" evidence="1">
    <location>
        <begin position="137"/>
        <end position="154"/>
    </location>
</feature>
<sequence>MDESFRAVRRLIHGGHDDRVRATWRLLTGLLLTFGGGFGGLFLIQQLGVEIPNWAVLPTVQLFAVFGVLLALAVLSRYLDHRQSSDYGFDLSLRWGTDAISGVIFGIGLQGLGFLFAYQQGLVTIVDVMSAGTADSLGVVIGVVVIGWILLGFWEETLFRGIFLKNAAEGLAQRTSPKTAVLGAWFCSSLVFGIFHGPFGSNPGPHSLIYTLVMTGILGGLFGWTYLLTEELALPIGLHMGFNLAGANLFFGTPNAAVPTFFQVEHSVSGGPVQIQSLDPYLTIPLFLGGYLIITGYCYLRHGSITIRLSIASYEFTS</sequence>
<dbReference type="GO" id="GO:0080120">
    <property type="term" value="P:CAAX-box protein maturation"/>
    <property type="evidence" value="ECO:0007669"/>
    <property type="project" value="UniProtKB-ARBA"/>
</dbReference>
<organism evidence="3 4">
    <name type="scientific">Halopenitus persicus</name>
    <dbReference type="NCBI Taxonomy" id="1048396"/>
    <lineage>
        <taxon>Archaea</taxon>
        <taxon>Methanobacteriati</taxon>
        <taxon>Methanobacteriota</taxon>
        <taxon>Stenosarchaea group</taxon>
        <taxon>Halobacteria</taxon>
        <taxon>Halobacteriales</taxon>
        <taxon>Haloferacaceae</taxon>
        <taxon>Halopenitus</taxon>
    </lineage>
</organism>
<dbReference type="PANTHER" id="PTHR39430:SF1">
    <property type="entry name" value="PROTEASE"/>
    <property type="match status" value="1"/>
</dbReference>
<dbReference type="InterPro" id="IPR003675">
    <property type="entry name" value="Rce1/LyrA-like_dom"/>
</dbReference>
<name>A0A1H3NAH4_9EURY</name>
<dbReference type="RefSeq" id="WP_092734725.1">
    <property type="nucleotide sequence ID" value="NZ_FNPC01000012.1"/>
</dbReference>